<feature type="repeat" description="WD" evidence="8">
    <location>
        <begin position="6"/>
        <end position="47"/>
    </location>
</feature>
<dbReference type="InParanoid" id="A9VE47"/>
<dbReference type="GeneID" id="5896259"/>
<dbReference type="InterPro" id="IPR027525">
    <property type="entry name" value="eIF3i"/>
</dbReference>
<dbReference type="PROSITE" id="PS50082">
    <property type="entry name" value="WD_REPEATS_2"/>
    <property type="match status" value="4"/>
</dbReference>
<dbReference type="GO" id="GO:0001732">
    <property type="term" value="P:formation of cytoplasmic translation initiation complex"/>
    <property type="evidence" value="ECO:0007669"/>
    <property type="project" value="UniProtKB-UniRule"/>
</dbReference>
<evidence type="ECO:0000256" key="8">
    <source>
        <dbReference type="PROSITE-ProRule" id="PRU00221"/>
    </source>
</evidence>
<feature type="repeat" description="WD" evidence="8">
    <location>
        <begin position="178"/>
        <end position="219"/>
    </location>
</feature>
<dbReference type="Pfam" id="PF24805">
    <property type="entry name" value="EIF3I"/>
    <property type="match status" value="1"/>
</dbReference>
<dbReference type="OMA" id="VWFSHNG"/>
<dbReference type="InterPro" id="IPR001680">
    <property type="entry name" value="WD40_rpt"/>
</dbReference>
<dbReference type="FunCoup" id="A9VE47">
    <property type="interactions" value="988"/>
</dbReference>
<dbReference type="AlphaFoldDB" id="A9VE47"/>
<dbReference type="InterPro" id="IPR036322">
    <property type="entry name" value="WD40_repeat_dom_sf"/>
</dbReference>
<evidence type="ECO:0000256" key="6">
    <source>
        <dbReference type="ARBA" id="ARBA00038394"/>
    </source>
</evidence>
<dbReference type="SUPFAM" id="SSF50978">
    <property type="entry name" value="WD40 repeat-like"/>
    <property type="match status" value="1"/>
</dbReference>
<dbReference type="GO" id="GO:0071541">
    <property type="term" value="C:eukaryotic translation initiation factor 3 complex, eIF3m"/>
    <property type="evidence" value="ECO:0000318"/>
    <property type="project" value="GO_Central"/>
</dbReference>
<dbReference type="InterPro" id="IPR015943">
    <property type="entry name" value="WD40/YVTN_repeat-like_dom_sf"/>
</dbReference>
<dbReference type="KEGG" id="mbr:MONBRDRAFT_13028"/>
<protein>
    <recommendedName>
        <fullName evidence="7">Eukaryotic translation initiation factor 3 subunit I</fullName>
        <shortName evidence="7">eIF3i</shortName>
    </recommendedName>
</protein>
<dbReference type="GO" id="GO:0016282">
    <property type="term" value="C:eukaryotic 43S preinitiation complex"/>
    <property type="evidence" value="ECO:0007669"/>
    <property type="project" value="UniProtKB-UniRule"/>
</dbReference>
<organism evidence="9 10">
    <name type="scientific">Monosiga brevicollis</name>
    <name type="common">Choanoflagellate</name>
    <dbReference type="NCBI Taxonomy" id="81824"/>
    <lineage>
        <taxon>Eukaryota</taxon>
        <taxon>Choanoflagellata</taxon>
        <taxon>Craspedida</taxon>
        <taxon>Salpingoecidae</taxon>
        <taxon>Monosiga</taxon>
    </lineage>
</organism>
<dbReference type="PROSITE" id="PS00678">
    <property type="entry name" value="WD_REPEATS_1"/>
    <property type="match status" value="1"/>
</dbReference>
<dbReference type="EMBL" id="CH991594">
    <property type="protein sequence ID" value="EDQ84186.1"/>
    <property type="molecule type" value="Genomic_DNA"/>
</dbReference>
<evidence type="ECO:0000256" key="7">
    <source>
        <dbReference type="HAMAP-Rule" id="MF_03008"/>
    </source>
</evidence>
<dbReference type="STRING" id="81824.A9VE47"/>
<dbReference type="Gene3D" id="2.130.10.10">
    <property type="entry name" value="YVTN repeat-like/Quinoprotein amine dehydrogenase"/>
    <property type="match status" value="1"/>
</dbReference>
<keyword evidence="1 7" id="KW-0963">Cytoplasm</keyword>
<dbReference type="HAMAP" id="MF_03008">
    <property type="entry name" value="eIF3i"/>
    <property type="match status" value="1"/>
</dbReference>
<gene>
    <name evidence="9" type="ORF">MONBRDRAFT_13028</name>
</gene>
<comment type="subcellular location">
    <subcellularLocation>
        <location evidence="7">Cytoplasm</location>
    </subcellularLocation>
</comment>
<keyword evidence="2 7" id="KW-0396">Initiation factor</keyword>
<evidence type="ECO:0000256" key="4">
    <source>
        <dbReference type="ARBA" id="ARBA00022737"/>
    </source>
</evidence>
<comment type="similarity">
    <text evidence="6">Belongs to the WD repeat STRAP family.</text>
</comment>
<proteinExistence type="inferred from homology"/>
<dbReference type="SMART" id="SM00320">
    <property type="entry name" value="WD40"/>
    <property type="match status" value="4"/>
</dbReference>
<dbReference type="InterPro" id="IPR019775">
    <property type="entry name" value="WD40_repeat_CS"/>
</dbReference>
<keyword evidence="4" id="KW-0677">Repeat</keyword>
<dbReference type="RefSeq" id="XP_001750974.1">
    <property type="nucleotide sequence ID" value="XM_001750922.1"/>
</dbReference>
<name>A9VE47_MONBE</name>
<comment type="function">
    <text evidence="7">Component of the eukaryotic translation initiation factor 3 (eIF-3) complex, which is involved in protein synthesis of a specialized repertoire of mRNAs and, together with other initiation factors, stimulates binding of mRNA and methionyl-tRNAi to the 40S ribosome. The eIF-3 complex specifically targets and initiates translation of a subset of mRNAs involved in cell proliferation.</text>
</comment>
<dbReference type="GO" id="GO:0033290">
    <property type="term" value="C:eukaryotic 48S preinitiation complex"/>
    <property type="evidence" value="ECO:0007669"/>
    <property type="project" value="UniProtKB-UniRule"/>
</dbReference>
<dbReference type="PANTHER" id="PTHR19877">
    <property type="entry name" value="EUKARYOTIC TRANSLATION INITIATION FACTOR 3 SUBUNIT I"/>
    <property type="match status" value="1"/>
</dbReference>
<dbReference type="GO" id="GO:0003743">
    <property type="term" value="F:translation initiation factor activity"/>
    <property type="evidence" value="ECO:0000318"/>
    <property type="project" value="GO_Central"/>
</dbReference>
<feature type="repeat" description="WD" evidence="8">
    <location>
        <begin position="275"/>
        <end position="305"/>
    </location>
</feature>
<keyword evidence="3 8" id="KW-0853">WD repeat</keyword>
<dbReference type="PANTHER" id="PTHR19877:SF1">
    <property type="entry name" value="EUKARYOTIC TRANSLATION INITIATION FACTOR 3 SUBUNIT I"/>
    <property type="match status" value="1"/>
</dbReference>
<dbReference type="Proteomes" id="UP000001357">
    <property type="component" value="Unassembled WGS sequence"/>
</dbReference>
<keyword evidence="5 7" id="KW-0648">Protein biosynthesis</keyword>
<accession>A9VE47</accession>
<dbReference type="eggNOG" id="KOG0643">
    <property type="taxonomic scope" value="Eukaryota"/>
</dbReference>
<reference evidence="9 10" key="1">
    <citation type="journal article" date="2008" name="Nature">
        <title>The genome of the choanoflagellate Monosiga brevicollis and the origin of metazoans.</title>
        <authorList>
            <consortium name="JGI Sequencing"/>
            <person name="King N."/>
            <person name="Westbrook M.J."/>
            <person name="Young S.L."/>
            <person name="Kuo A."/>
            <person name="Abedin M."/>
            <person name="Chapman J."/>
            <person name="Fairclough S."/>
            <person name="Hellsten U."/>
            <person name="Isogai Y."/>
            <person name="Letunic I."/>
            <person name="Marr M."/>
            <person name="Pincus D."/>
            <person name="Putnam N."/>
            <person name="Rokas A."/>
            <person name="Wright K.J."/>
            <person name="Zuzow R."/>
            <person name="Dirks W."/>
            <person name="Good M."/>
            <person name="Goodstein D."/>
            <person name="Lemons D."/>
            <person name="Li W."/>
            <person name="Lyons J.B."/>
            <person name="Morris A."/>
            <person name="Nichols S."/>
            <person name="Richter D.J."/>
            <person name="Salamov A."/>
            <person name="Bork P."/>
            <person name="Lim W.A."/>
            <person name="Manning G."/>
            <person name="Miller W.T."/>
            <person name="McGinnis W."/>
            <person name="Shapiro H."/>
            <person name="Tjian R."/>
            <person name="Grigoriev I.V."/>
            <person name="Rokhsar D."/>
        </authorList>
    </citation>
    <scope>NUCLEOTIDE SEQUENCE [LARGE SCALE GENOMIC DNA]</scope>
    <source>
        <strain evidence="10">MX1 / ATCC 50154</strain>
    </source>
</reference>
<dbReference type="GO" id="GO:0003723">
    <property type="term" value="F:RNA binding"/>
    <property type="evidence" value="ECO:0000318"/>
    <property type="project" value="GO_Central"/>
</dbReference>
<dbReference type="PROSITE" id="PS50294">
    <property type="entry name" value="WD_REPEATS_REGION"/>
    <property type="match status" value="1"/>
</dbReference>
<evidence type="ECO:0000256" key="5">
    <source>
        <dbReference type="ARBA" id="ARBA00022917"/>
    </source>
</evidence>
<sequence length="319" mass="35394">MKPLMIKGHTRPLTKVFYNREGDLLFSTSKDKVPSVWYSHNGERLGTFAGEHMHNGTVWTGDVDYTSKYLVTGSADNSMKLWDVETGNHLCTITENSPIRTAHFSYDGKRILYSTDNIMGQPCLVKTIDVSRMLQEGSAAEAVLSFDHGSKATCSQWGLCDETIVTADDKGYLRRFSATAHSAAISDMQYGKDLSTLITASKDESSKLYDADSLQLLKIYEAARPINSACVSPIRDHVILGGGQEARDVTTTHGKQGKFDALFFHMIFEEEMGSIKGHFGPINTLAFHPEGTGYTSGGEDGYIRVHQFDDSYFEFAYET</sequence>
<comment type="subunit">
    <text evidence="7">Component of the eukaryotic translation initiation factor 3 (eIF-3) complex.</text>
</comment>
<dbReference type="GO" id="GO:0002183">
    <property type="term" value="P:cytoplasmic translational initiation"/>
    <property type="evidence" value="ECO:0000318"/>
    <property type="project" value="GO_Central"/>
</dbReference>
<feature type="repeat" description="WD" evidence="8">
    <location>
        <begin position="51"/>
        <end position="92"/>
    </location>
</feature>
<evidence type="ECO:0000256" key="3">
    <source>
        <dbReference type="ARBA" id="ARBA00022574"/>
    </source>
</evidence>
<evidence type="ECO:0000313" key="10">
    <source>
        <dbReference type="Proteomes" id="UP000001357"/>
    </source>
</evidence>
<evidence type="ECO:0000256" key="1">
    <source>
        <dbReference type="ARBA" id="ARBA00022490"/>
    </source>
</evidence>
<evidence type="ECO:0000313" key="9">
    <source>
        <dbReference type="EMBL" id="EDQ84186.1"/>
    </source>
</evidence>
<evidence type="ECO:0000256" key="2">
    <source>
        <dbReference type="ARBA" id="ARBA00022540"/>
    </source>
</evidence>
<keyword evidence="10" id="KW-1185">Reference proteome</keyword>
<comment type="similarity">
    <text evidence="7">Belongs to the eIF-3 subunit I family.</text>
</comment>